<evidence type="ECO:0000256" key="1">
    <source>
        <dbReference type="ARBA" id="ARBA00038240"/>
    </source>
</evidence>
<protein>
    <submittedName>
        <fullName evidence="3">Serine kinase</fullName>
    </submittedName>
</protein>
<dbReference type="InterPro" id="IPR002575">
    <property type="entry name" value="Aminoglycoside_PTrfase"/>
</dbReference>
<accession>A0A372L7Z6</accession>
<comment type="similarity">
    <text evidence="1">Belongs to the pseudomonas-type ThrB family.</text>
</comment>
<keyword evidence="3" id="KW-0808">Transferase</keyword>
<dbReference type="SUPFAM" id="SSF56112">
    <property type="entry name" value="Protein kinase-like (PK-like)"/>
    <property type="match status" value="1"/>
</dbReference>
<dbReference type="AlphaFoldDB" id="A0A372L7Z6"/>
<reference evidence="3 4" key="1">
    <citation type="submission" date="2018-08" db="EMBL/GenBank/DDBJ databases">
        <title>Bacillus chawlae sp. nov., Bacillus glennii sp. nov., and Bacillus saganii sp. nov. Isolated from the Vehicle Assembly Building at Kennedy Space Center where the Viking Spacecraft were Assembled.</title>
        <authorList>
            <person name="Seuylemezian A."/>
            <person name="Vaishampayan P."/>
        </authorList>
    </citation>
    <scope>NUCLEOTIDE SEQUENCE [LARGE SCALE GENOMIC DNA]</scope>
    <source>
        <strain evidence="3 4">V44-8</strain>
    </source>
</reference>
<evidence type="ECO:0000313" key="4">
    <source>
        <dbReference type="Proteomes" id="UP000262939"/>
    </source>
</evidence>
<name>A0A372L7Z6_9BACI</name>
<dbReference type="OrthoDB" id="4030632at2"/>
<dbReference type="PANTHER" id="PTHR21064:SF6">
    <property type="entry name" value="AMINOGLYCOSIDE PHOSPHOTRANSFERASE DOMAIN-CONTAINING PROTEIN"/>
    <property type="match status" value="1"/>
</dbReference>
<evidence type="ECO:0000259" key="2">
    <source>
        <dbReference type="Pfam" id="PF01636"/>
    </source>
</evidence>
<keyword evidence="4" id="KW-1185">Reference proteome</keyword>
<feature type="domain" description="Aminoglycoside phosphotransferase" evidence="2">
    <location>
        <begin position="41"/>
        <end position="281"/>
    </location>
</feature>
<dbReference type="Gene3D" id="3.90.1200.10">
    <property type="match status" value="1"/>
</dbReference>
<dbReference type="InterPro" id="IPR050249">
    <property type="entry name" value="Pseudomonas-type_ThrB"/>
</dbReference>
<dbReference type="GO" id="GO:0004413">
    <property type="term" value="F:homoserine kinase activity"/>
    <property type="evidence" value="ECO:0007669"/>
    <property type="project" value="TreeGrafter"/>
</dbReference>
<gene>
    <name evidence="3" type="ORF">D0466_20110</name>
</gene>
<sequence length="336" mass="39318">MSIPNKADWKGFLNLYDRIAIQALEFYPGLSAPKLRLLNYSENATYLVEDCSNKYILRASRPGYHTKPEIESELVWLNTIHANTSIEVHLPVPNKKGEYIQTITFENDPQEYYCTMFTFLKGDPPDEETESELIRHFEKLGEITAQLHEHSINWSKTEGFQRPFWDFETILGQNPKWGRWQDGIGITQERAALFQQVSDTIKQRLERFGKGRNKFGMIHADIRLANFIIEGQRIKVIDFDDCGFGWYLFDLAASLSFIEHKAFVPGLIHSWLRGYRKVRPLSKQEQQEIPTFIMMRRLMLISWIGSRNNETTQKMGRAYTMETVKIAQDYLKTFKV</sequence>
<dbReference type="Pfam" id="PF01636">
    <property type="entry name" value="APH"/>
    <property type="match status" value="1"/>
</dbReference>
<dbReference type="InterPro" id="IPR011009">
    <property type="entry name" value="Kinase-like_dom_sf"/>
</dbReference>
<comment type="caution">
    <text evidence="3">The sequence shown here is derived from an EMBL/GenBank/DDBJ whole genome shotgun (WGS) entry which is preliminary data.</text>
</comment>
<organism evidence="3 4">
    <name type="scientific">Peribacillus glennii</name>
    <dbReference type="NCBI Taxonomy" id="2303991"/>
    <lineage>
        <taxon>Bacteria</taxon>
        <taxon>Bacillati</taxon>
        <taxon>Bacillota</taxon>
        <taxon>Bacilli</taxon>
        <taxon>Bacillales</taxon>
        <taxon>Bacillaceae</taxon>
        <taxon>Peribacillus</taxon>
    </lineage>
</organism>
<dbReference type="EMBL" id="QVTD01000021">
    <property type="protein sequence ID" value="RFU60885.1"/>
    <property type="molecule type" value="Genomic_DNA"/>
</dbReference>
<dbReference type="RefSeq" id="WP_117324299.1">
    <property type="nucleotide sequence ID" value="NZ_QVTD01000021.1"/>
</dbReference>
<dbReference type="GO" id="GO:0009088">
    <property type="term" value="P:threonine biosynthetic process"/>
    <property type="evidence" value="ECO:0007669"/>
    <property type="project" value="TreeGrafter"/>
</dbReference>
<dbReference type="PANTHER" id="PTHR21064">
    <property type="entry name" value="AMINOGLYCOSIDE PHOSPHOTRANSFERASE DOMAIN-CONTAINING PROTEIN-RELATED"/>
    <property type="match status" value="1"/>
</dbReference>
<proteinExistence type="inferred from homology"/>
<evidence type="ECO:0000313" key="3">
    <source>
        <dbReference type="EMBL" id="RFU60885.1"/>
    </source>
</evidence>
<keyword evidence="3" id="KW-0418">Kinase</keyword>
<dbReference type="Proteomes" id="UP000262939">
    <property type="component" value="Unassembled WGS sequence"/>
</dbReference>